<accession>A0ABV6PAT7</accession>
<protein>
    <submittedName>
        <fullName evidence="1">Uncharacterized protein</fullName>
    </submittedName>
</protein>
<sequence length="107" mass="11790">MPSFRLLFNVHELFPGHHPDAVMDTTVQVVASHGFVEANQLNVRLRGGVPVPEITVRFTLPESSETEENLGAEAVRADVHDALGTIASTSGFRILRRVRGKWVSTRS</sequence>
<dbReference type="EMBL" id="JBHLUB010000029">
    <property type="protein sequence ID" value="MFC0582240.1"/>
    <property type="molecule type" value="Genomic_DNA"/>
</dbReference>
<gene>
    <name evidence="1" type="ORF">ACFFFR_07570</name>
</gene>
<keyword evidence="2" id="KW-1185">Reference proteome</keyword>
<organism evidence="1 2">
    <name type="scientific">Micrococcoides hystricis</name>
    <dbReference type="NCBI Taxonomy" id="1572761"/>
    <lineage>
        <taxon>Bacteria</taxon>
        <taxon>Bacillati</taxon>
        <taxon>Actinomycetota</taxon>
        <taxon>Actinomycetes</taxon>
        <taxon>Micrococcales</taxon>
        <taxon>Micrococcaceae</taxon>
        <taxon>Micrococcoides</taxon>
    </lineage>
</organism>
<dbReference type="Proteomes" id="UP001589862">
    <property type="component" value="Unassembled WGS sequence"/>
</dbReference>
<dbReference type="RefSeq" id="WP_377459250.1">
    <property type="nucleotide sequence ID" value="NZ_JBHLUB010000029.1"/>
</dbReference>
<reference evidence="1 2" key="1">
    <citation type="submission" date="2024-09" db="EMBL/GenBank/DDBJ databases">
        <authorList>
            <person name="Sun Q."/>
            <person name="Mori K."/>
        </authorList>
    </citation>
    <scope>NUCLEOTIDE SEQUENCE [LARGE SCALE GENOMIC DNA]</scope>
    <source>
        <strain evidence="1 2">NCAIM B.02604</strain>
    </source>
</reference>
<evidence type="ECO:0000313" key="1">
    <source>
        <dbReference type="EMBL" id="MFC0582240.1"/>
    </source>
</evidence>
<comment type="caution">
    <text evidence="1">The sequence shown here is derived from an EMBL/GenBank/DDBJ whole genome shotgun (WGS) entry which is preliminary data.</text>
</comment>
<name>A0ABV6PAT7_9MICC</name>
<proteinExistence type="predicted"/>
<evidence type="ECO:0000313" key="2">
    <source>
        <dbReference type="Proteomes" id="UP001589862"/>
    </source>
</evidence>